<dbReference type="Pfam" id="PF07995">
    <property type="entry name" value="GSDH"/>
    <property type="match status" value="1"/>
</dbReference>
<evidence type="ECO:0000256" key="2">
    <source>
        <dbReference type="SAM" id="SignalP"/>
    </source>
</evidence>
<dbReference type="PROSITE" id="PS51257">
    <property type="entry name" value="PROKAR_LIPOPROTEIN"/>
    <property type="match status" value="1"/>
</dbReference>
<dbReference type="AlphaFoldDB" id="A0A516G7D6"/>
<organism evidence="4 5">
    <name type="scientific">Ornithinimicrobium ciconiae</name>
    <dbReference type="NCBI Taxonomy" id="2594265"/>
    <lineage>
        <taxon>Bacteria</taxon>
        <taxon>Bacillati</taxon>
        <taxon>Actinomycetota</taxon>
        <taxon>Actinomycetes</taxon>
        <taxon>Micrococcales</taxon>
        <taxon>Ornithinimicrobiaceae</taxon>
        <taxon>Ornithinimicrobium</taxon>
    </lineage>
</organism>
<proteinExistence type="predicted"/>
<protein>
    <submittedName>
        <fullName evidence="4">PQQ-dependent sugar dehydrogenase</fullName>
    </submittedName>
</protein>
<dbReference type="OrthoDB" id="9770043at2"/>
<feature type="signal peptide" evidence="2">
    <location>
        <begin position="1"/>
        <end position="25"/>
    </location>
</feature>
<evidence type="ECO:0000259" key="3">
    <source>
        <dbReference type="Pfam" id="PF07995"/>
    </source>
</evidence>
<sequence length="402" mass="42304">MPRPLRPVRPSWVLVVAAVIGTASCSGSPAEEEPVGGPAPAHTDPVQNGDANTDPGSASAPAPATDEPTGGTTEPRVEAGEVAVAETIATGLHTPWDVDFLADGSALVSLRDTGEVLRITTDGEVSPVVADGPDGAVPDVHHETEDGLLGLAEGPEGGIYLYLTTSADNRVVRYDLEGDTLVNPRVILDGIPTERTHSGGRLAFGPDGYLYITTGDARQTDLSQDTDSLAGKILRVTTEGEPAPGNPFDNEVWSYGHRNVQGLGWTSDGRMYASEFGSDKFDELNLIEAGGNYGWPLIEGWAGDPDYVDPLVTWETDEASPSGIAVTDEGVWMSALRGERLWFVPLGPDGEVGDPVEHDLDLGRLRAVVTAPDGALWVVTSNTDGRGDPSADDDRIVRVVAP</sequence>
<evidence type="ECO:0000313" key="5">
    <source>
        <dbReference type="Proteomes" id="UP000315395"/>
    </source>
</evidence>
<dbReference type="InterPro" id="IPR011041">
    <property type="entry name" value="Quinoprot_gluc/sorb_DH_b-prop"/>
</dbReference>
<gene>
    <name evidence="4" type="ORF">FNH13_03025</name>
</gene>
<keyword evidence="2" id="KW-0732">Signal</keyword>
<dbReference type="SUPFAM" id="SSF50952">
    <property type="entry name" value="Soluble quinoprotein glucose dehydrogenase"/>
    <property type="match status" value="1"/>
</dbReference>
<dbReference type="KEGG" id="orz:FNH13_03025"/>
<accession>A0A516G7D6</accession>
<feature type="region of interest" description="Disordered" evidence="1">
    <location>
        <begin position="25"/>
        <end position="74"/>
    </location>
</feature>
<keyword evidence="5" id="KW-1185">Reference proteome</keyword>
<dbReference type="Proteomes" id="UP000315395">
    <property type="component" value="Chromosome"/>
</dbReference>
<dbReference type="PANTHER" id="PTHR19328:SF13">
    <property type="entry name" value="HIPL1 PROTEIN"/>
    <property type="match status" value="1"/>
</dbReference>
<name>A0A516G7D6_9MICO</name>
<reference evidence="4 5" key="1">
    <citation type="submission" date="2019-07" db="EMBL/GenBank/DDBJ databases">
        <title>complete genome sequencing of Ornithinimicrobium sp. H23M54.</title>
        <authorList>
            <person name="Bae J.-W."/>
            <person name="Lee S.-Y."/>
        </authorList>
    </citation>
    <scope>NUCLEOTIDE SEQUENCE [LARGE SCALE GENOMIC DNA]</scope>
    <source>
        <strain evidence="4 5">H23M54</strain>
    </source>
</reference>
<dbReference type="InterPro" id="IPR011042">
    <property type="entry name" value="6-blade_b-propeller_TolB-like"/>
</dbReference>
<dbReference type="EMBL" id="CP041616">
    <property type="protein sequence ID" value="QDO87433.1"/>
    <property type="molecule type" value="Genomic_DNA"/>
</dbReference>
<dbReference type="InterPro" id="IPR012938">
    <property type="entry name" value="Glc/Sorbosone_DH"/>
</dbReference>
<feature type="compositionally biased region" description="Polar residues" evidence="1">
    <location>
        <begin position="45"/>
        <end position="56"/>
    </location>
</feature>
<evidence type="ECO:0000313" key="4">
    <source>
        <dbReference type="EMBL" id="QDO87433.1"/>
    </source>
</evidence>
<dbReference type="PANTHER" id="PTHR19328">
    <property type="entry name" value="HEDGEHOG-INTERACTING PROTEIN"/>
    <property type="match status" value="1"/>
</dbReference>
<evidence type="ECO:0000256" key="1">
    <source>
        <dbReference type="SAM" id="MobiDB-lite"/>
    </source>
</evidence>
<dbReference type="Gene3D" id="2.120.10.30">
    <property type="entry name" value="TolB, C-terminal domain"/>
    <property type="match status" value="1"/>
</dbReference>
<feature type="chain" id="PRO_5039358041" evidence="2">
    <location>
        <begin position="26"/>
        <end position="402"/>
    </location>
</feature>
<feature type="domain" description="Glucose/Sorbosone dehydrogenase" evidence="3">
    <location>
        <begin position="92"/>
        <end position="386"/>
    </location>
</feature>